<organism evidence="1">
    <name type="scientific">marine sediment metagenome</name>
    <dbReference type="NCBI Taxonomy" id="412755"/>
    <lineage>
        <taxon>unclassified sequences</taxon>
        <taxon>metagenomes</taxon>
        <taxon>ecological metagenomes</taxon>
    </lineage>
</organism>
<proteinExistence type="predicted"/>
<protein>
    <recommendedName>
        <fullName evidence="2">Peptidase M15C domain-containing protein</fullName>
    </recommendedName>
</protein>
<feature type="non-terminal residue" evidence="1">
    <location>
        <position position="1"/>
    </location>
</feature>
<comment type="caution">
    <text evidence="1">The sequence shown here is derived from an EMBL/GenBank/DDBJ whole genome shotgun (WGS) entry which is preliminary data.</text>
</comment>
<dbReference type="InterPro" id="IPR009045">
    <property type="entry name" value="Zn_M74/Hedgehog-like"/>
</dbReference>
<sequence length="112" mass="13558">FSFAKDMVLFQTYLISRQVKFTIGECWRRYSTQKWLYENHWSNTLRSDHMYKLAEDLFFWIGGKYIDNSVGNFEMLEPIGIKWESFNPNNYWGGRYKVRGGRLDSNHFGQHR</sequence>
<dbReference type="EMBL" id="LAZR01048774">
    <property type="protein sequence ID" value="KKK91165.1"/>
    <property type="molecule type" value="Genomic_DNA"/>
</dbReference>
<gene>
    <name evidence="1" type="ORF">LCGC14_2715730</name>
</gene>
<dbReference type="Gene3D" id="3.30.1380.10">
    <property type="match status" value="1"/>
</dbReference>
<dbReference type="SUPFAM" id="SSF55166">
    <property type="entry name" value="Hedgehog/DD-peptidase"/>
    <property type="match status" value="1"/>
</dbReference>
<reference evidence="1" key="1">
    <citation type="journal article" date="2015" name="Nature">
        <title>Complex archaea that bridge the gap between prokaryotes and eukaryotes.</title>
        <authorList>
            <person name="Spang A."/>
            <person name="Saw J.H."/>
            <person name="Jorgensen S.L."/>
            <person name="Zaremba-Niedzwiedzka K."/>
            <person name="Martijn J."/>
            <person name="Lind A.E."/>
            <person name="van Eijk R."/>
            <person name="Schleper C."/>
            <person name="Guy L."/>
            <person name="Ettema T.J."/>
        </authorList>
    </citation>
    <scope>NUCLEOTIDE SEQUENCE</scope>
</reference>
<evidence type="ECO:0000313" key="1">
    <source>
        <dbReference type="EMBL" id="KKK91165.1"/>
    </source>
</evidence>
<accession>A0A0F8ZZA0</accession>
<evidence type="ECO:0008006" key="2">
    <source>
        <dbReference type="Google" id="ProtNLM"/>
    </source>
</evidence>
<dbReference type="AlphaFoldDB" id="A0A0F8ZZA0"/>
<name>A0A0F8ZZA0_9ZZZZ</name>